<evidence type="ECO:0000313" key="3">
    <source>
        <dbReference type="EMBL" id="PZQ16148.1"/>
    </source>
</evidence>
<evidence type="ECO:0000313" key="4">
    <source>
        <dbReference type="Proteomes" id="UP000249577"/>
    </source>
</evidence>
<proteinExistence type="predicted"/>
<sequence>MRAAFALGAAASLATATSALAVDAGSAGGQTPADPSLQQAVALVSGGVAARPADDPSLPKVEVAPDGDSRKAGGAEATLDALARDCADLGAETICKIALVGEGARKRADRAAAIEAPMTIHVKDAEGREIETRRINLTVDMPEGVQKVSFRHVEENVSLPPPTVSGYGGWTIVVGLEPGDANVASSDEGEVEQAGPARRVKSTKRYRSARAGAVSRARDAAVRRPQQLAGQAAGDPSGVTVSARPLAAPPTVTTTVSGNPMARAAESFTARRDAALDAERVKQAPAARASRPQAAASRQQPRPQTQAAAQTPNQRTAQAN</sequence>
<gene>
    <name evidence="3" type="ORF">DI565_10170</name>
</gene>
<dbReference type="EMBL" id="QFPN01000004">
    <property type="protein sequence ID" value="PZQ16148.1"/>
    <property type="molecule type" value="Genomic_DNA"/>
</dbReference>
<dbReference type="Proteomes" id="UP000249577">
    <property type="component" value="Unassembled WGS sequence"/>
</dbReference>
<feature type="chain" id="PRO_5016168986" evidence="2">
    <location>
        <begin position="22"/>
        <end position="320"/>
    </location>
</feature>
<evidence type="ECO:0000256" key="2">
    <source>
        <dbReference type="SAM" id="SignalP"/>
    </source>
</evidence>
<dbReference type="AlphaFoldDB" id="A0A2W5KL47"/>
<comment type="caution">
    <text evidence="3">The sequence shown here is derived from an EMBL/GenBank/DDBJ whole genome shotgun (WGS) entry which is preliminary data.</text>
</comment>
<feature type="region of interest" description="Disordered" evidence="1">
    <location>
        <begin position="183"/>
        <end position="320"/>
    </location>
</feature>
<keyword evidence="2" id="KW-0732">Signal</keyword>
<name>A0A2W5KL47_ANCNO</name>
<protein>
    <submittedName>
        <fullName evidence="3">Uncharacterized protein</fullName>
    </submittedName>
</protein>
<feature type="signal peptide" evidence="2">
    <location>
        <begin position="1"/>
        <end position="21"/>
    </location>
</feature>
<organism evidence="3 4">
    <name type="scientific">Ancylobacter novellus</name>
    <name type="common">Thiobacillus novellus</name>
    <dbReference type="NCBI Taxonomy" id="921"/>
    <lineage>
        <taxon>Bacteria</taxon>
        <taxon>Pseudomonadati</taxon>
        <taxon>Pseudomonadota</taxon>
        <taxon>Alphaproteobacteria</taxon>
        <taxon>Hyphomicrobiales</taxon>
        <taxon>Xanthobacteraceae</taxon>
        <taxon>Ancylobacter</taxon>
    </lineage>
</organism>
<feature type="region of interest" description="Disordered" evidence="1">
    <location>
        <begin position="51"/>
        <end position="73"/>
    </location>
</feature>
<feature type="compositionally biased region" description="Basic residues" evidence="1">
    <location>
        <begin position="198"/>
        <end position="208"/>
    </location>
</feature>
<feature type="compositionally biased region" description="Basic and acidic residues" evidence="1">
    <location>
        <begin position="269"/>
        <end position="282"/>
    </location>
</feature>
<reference evidence="3 4" key="1">
    <citation type="submission" date="2017-08" db="EMBL/GenBank/DDBJ databases">
        <title>Infants hospitalized years apart are colonized by the same room-sourced microbial strains.</title>
        <authorList>
            <person name="Brooks B."/>
            <person name="Olm M.R."/>
            <person name="Firek B.A."/>
            <person name="Baker R."/>
            <person name="Thomas B.C."/>
            <person name="Morowitz M.J."/>
            <person name="Banfield J.F."/>
        </authorList>
    </citation>
    <scope>NUCLEOTIDE SEQUENCE [LARGE SCALE GENOMIC DNA]</scope>
    <source>
        <strain evidence="3">S2_005_003_R2_43</strain>
    </source>
</reference>
<accession>A0A2W5KL47</accession>
<evidence type="ECO:0000256" key="1">
    <source>
        <dbReference type="SAM" id="MobiDB-lite"/>
    </source>
</evidence>
<feature type="compositionally biased region" description="Low complexity" evidence="1">
    <location>
        <begin position="283"/>
        <end position="320"/>
    </location>
</feature>